<gene>
    <name evidence="1" type="ORF">SAMN05443144_12055</name>
</gene>
<dbReference type="EMBL" id="FQUS01000020">
    <property type="protein sequence ID" value="SHG15841.1"/>
    <property type="molecule type" value="Genomic_DNA"/>
</dbReference>
<name>A0A1M5HIW9_9BACT</name>
<evidence type="ECO:0008006" key="3">
    <source>
        <dbReference type="Google" id="ProtNLM"/>
    </source>
</evidence>
<accession>A0A1M5HIW9</accession>
<organism evidence="1 2">
    <name type="scientific">Fodinibius roseus</name>
    <dbReference type="NCBI Taxonomy" id="1194090"/>
    <lineage>
        <taxon>Bacteria</taxon>
        <taxon>Pseudomonadati</taxon>
        <taxon>Balneolota</taxon>
        <taxon>Balneolia</taxon>
        <taxon>Balneolales</taxon>
        <taxon>Balneolaceae</taxon>
        <taxon>Fodinibius</taxon>
    </lineage>
</organism>
<reference evidence="1 2" key="1">
    <citation type="submission" date="2016-11" db="EMBL/GenBank/DDBJ databases">
        <authorList>
            <person name="Jaros S."/>
            <person name="Januszkiewicz K."/>
            <person name="Wedrychowicz H."/>
        </authorList>
    </citation>
    <scope>NUCLEOTIDE SEQUENCE [LARGE SCALE GENOMIC DNA]</scope>
    <source>
        <strain evidence="1 2">DSM 21986</strain>
    </source>
</reference>
<dbReference type="OrthoDB" id="9793207at2"/>
<sequence>MHRHTFTLTMMFILGVHIFLPTEASAQLINLKTAPVATGDQFMVQPPVNAGMGGLSIAFDDTLGDALVNPAKTARLNGMQVYMNPTFYRITDGNGMAKTLSVGGLASGNRWFGGLGVAIQDMDRPHAGTNRLKDQSTNNNYLWLQGGRLLNEATSLGGRLFWAGLGASEGVDMLYPRSDRINQDGYMLDIRLGLDGKTGSRGRYEILTLFARTDMTHEVIYQNSCAIQPGLCNPAALTVQEPSSSVEKNMDKTNTWGLHLGYDQPVEESNWRWGSILTLNVKTHPKIPNYELMNIPRDPGNTWALNAGMGASNTSGDNVTFGAEFVIEPVWSNTGVEAQEDIWDEEETELLVEKGDKTIENEFAFVNSLVKTGLGWRGKHVLLESGIMAKTYRYQLKQTDYVEDSFRDQEENWTEWRFSLSAGLIFESVELKYTGLLTTGTGQPGTASTGAVAEASLGFSATGGDFVFAPDGELALEDARVFTHQVTVTIPL</sequence>
<dbReference type="RefSeq" id="WP_139240344.1">
    <property type="nucleotide sequence ID" value="NZ_FQUS01000020.1"/>
</dbReference>
<proteinExistence type="predicted"/>
<protein>
    <recommendedName>
        <fullName evidence="3">Long-chain fatty acid transport protein</fullName>
    </recommendedName>
</protein>
<dbReference type="AlphaFoldDB" id="A0A1M5HIW9"/>
<evidence type="ECO:0000313" key="1">
    <source>
        <dbReference type="EMBL" id="SHG15841.1"/>
    </source>
</evidence>
<evidence type="ECO:0000313" key="2">
    <source>
        <dbReference type="Proteomes" id="UP000184041"/>
    </source>
</evidence>
<keyword evidence="2" id="KW-1185">Reference proteome</keyword>
<dbReference type="Proteomes" id="UP000184041">
    <property type="component" value="Unassembled WGS sequence"/>
</dbReference>